<keyword evidence="2" id="KW-1185">Reference proteome</keyword>
<name>A0A9W5B8C7_9HYPH</name>
<organism evidence="1 2">
    <name type="scientific">Agrobacterium genomosp. 2 str. CFBP 5494</name>
    <dbReference type="NCBI Taxonomy" id="1183436"/>
    <lineage>
        <taxon>Bacteria</taxon>
        <taxon>Pseudomonadati</taxon>
        <taxon>Pseudomonadota</taxon>
        <taxon>Alphaproteobacteria</taxon>
        <taxon>Hyphomicrobiales</taxon>
        <taxon>Rhizobiaceae</taxon>
        <taxon>Rhizobium/Agrobacterium group</taxon>
        <taxon>Agrobacterium</taxon>
        <taxon>Agrobacterium tumefaciens complex</taxon>
    </lineage>
</organism>
<reference evidence="1 2" key="1">
    <citation type="submission" date="2016-01" db="EMBL/GenBank/DDBJ databases">
        <authorList>
            <person name="Regsiter A."/>
            <person name="william w."/>
        </authorList>
    </citation>
    <scope>NUCLEOTIDE SEQUENCE [LARGE SCALE GENOMIC DNA]</scope>
    <source>
        <strain evidence="1 2">CFBP 5494</strain>
    </source>
</reference>
<comment type="caution">
    <text evidence="1">The sequence shown here is derived from an EMBL/GenBank/DDBJ whole genome shotgun (WGS) entry which is preliminary data.</text>
</comment>
<evidence type="ECO:0000313" key="1">
    <source>
        <dbReference type="EMBL" id="CUX03786.1"/>
    </source>
</evidence>
<evidence type="ECO:0000313" key="2">
    <source>
        <dbReference type="Proteomes" id="UP000191933"/>
    </source>
</evidence>
<accession>A0A9W5B8C7</accession>
<dbReference type="Proteomes" id="UP000191933">
    <property type="component" value="Unassembled WGS sequence"/>
</dbReference>
<gene>
    <name evidence="1" type="ORF">AGR2A_pc0011</name>
</gene>
<sequence length="385" mass="42792">MILRAQSRSSAARQAHLAPTISCQLHRVLPSFDLETVRQRIPIVYEDRIVTDDACPALDARLDPMEGTDVSLFLDTSFEDRADQAFLAEGFTDIQAALAVKLGHSRRRAGSAWGAVDGFVSVKHRPAPISAVVRRTVAPQRVMDAANSLVFGMDRIADRCEGVAKLAAEVDDVACRHAIEPFPILLRLDHCVIVSTIGDIDDKPAKTRHMNLQIRFMEVTRDVEHTDRFHELVLLVVLDVNFSRRRLYRELSGHSWRNKSFFDGGRDQPDRAGATHRQTSANLDENHRKVAILAVGWVDDRARHDVMAARLEHESLPDPVMVSDEQVPALGDRKMREKRSAAGDETNGIAACMAIDTEETAPHDGSFIVLSVANHRKPTALQRAA</sequence>
<protein>
    <submittedName>
        <fullName evidence="1">Uncharacterized protein</fullName>
    </submittedName>
</protein>
<dbReference type="AlphaFoldDB" id="A0A9W5B8C7"/>
<dbReference type="EMBL" id="FBVY01000049">
    <property type="protein sequence ID" value="CUX03786.1"/>
    <property type="molecule type" value="Genomic_DNA"/>
</dbReference>
<proteinExistence type="predicted"/>